<feature type="domain" description="HTH luxR-type" evidence="4">
    <location>
        <begin position="605"/>
        <end position="670"/>
    </location>
</feature>
<dbReference type="SUPFAM" id="SSF46894">
    <property type="entry name" value="C-terminal effector domain of the bipartite response regulators"/>
    <property type="match status" value="1"/>
</dbReference>
<dbReference type="Gene3D" id="3.40.50.300">
    <property type="entry name" value="P-loop containing nucleotide triphosphate hydrolases"/>
    <property type="match status" value="1"/>
</dbReference>
<dbReference type="STRING" id="930131.SAMN05216389_11625"/>
<dbReference type="PRINTS" id="PR00038">
    <property type="entry name" value="HTHLUXR"/>
</dbReference>
<dbReference type="PANTHER" id="PTHR44688:SF16">
    <property type="entry name" value="DNA-BINDING TRANSCRIPTIONAL ACTIVATOR DEVR_DOSR"/>
    <property type="match status" value="1"/>
</dbReference>
<dbReference type="InterPro" id="IPR016032">
    <property type="entry name" value="Sig_transdc_resp-reg_C-effctor"/>
</dbReference>
<evidence type="ECO:0000256" key="2">
    <source>
        <dbReference type="ARBA" id="ARBA00023125"/>
    </source>
</evidence>
<dbReference type="GO" id="GO:0006355">
    <property type="term" value="P:regulation of DNA-templated transcription"/>
    <property type="evidence" value="ECO:0007669"/>
    <property type="project" value="InterPro"/>
</dbReference>
<evidence type="ECO:0000313" key="5">
    <source>
        <dbReference type="EMBL" id="SET59210.1"/>
    </source>
</evidence>
<dbReference type="EMBL" id="FOHE01000016">
    <property type="protein sequence ID" value="SET59210.1"/>
    <property type="molecule type" value="Genomic_DNA"/>
</dbReference>
<keyword evidence="6" id="KW-1185">Reference proteome</keyword>
<dbReference type="InterPro" id="IPR036388">
    <property type="entry name" value="WH-like_DNA-bd_sf"/>
</dbReference>
<dbReference type="InterPro" id="IPR027417">
    <property type="entry name" value="P-loop_NTPase"/>
</dbReference>
<accession>A0A1I0FLM5</accession>
<keyword evidence="2" id="KW-0238">DNA-binding</keyword>
<organism evidence="5 6">
    <name type="scientific">Oceanobacillus limi</name>
    <dbReference type="NCBI Taxonomy" id="930131"/>
    <lineage>
        <taxon>Bacteria</taxon>
        <taxon>Bacillati</taxon>
        <taxon>Bacillota</taxon>
        <taxon>Bacilli</taxon>
        <taxon>Bacillales</taxon>
        <taxon>Bacillaceae</taxon>
        <taxon>Oceanobacillus</taxon>
    </lineage>
</organism>
<evidence type="ECO:0000259" key="4">
    <source>
        <dbReference type="PROSITE" id="PS50043"/>
    </source>
</evidence>
<evidence type="ECO:0000313" key="6">
    <source>
        <dbReference type="Proteomes" id="UP000198618"/>
    </source>
</evidence>
<reference evidence="5 6" key="1">
    <citation type="submission" date="2016-10" db="EMBL/GenBank/DDBJ databases">
        <authorList>
            <person name="de Groot N.N."/>
        </authorList>
    </citation>
    <scope>NUCLEOTIDE SEQUENCE [LARGE SCALE GENOMIC DNA]</scope>
    <source>
        <strain evidence="5 6">IBRC-M 10780</strain>
    </source>
</reference>
<dbReference type="PANTHER" id="PTHR44688">
    <property type="entry name" value="DNA-BINDING TRANSCRIPTIONAL ACTIVATOR DEVR_DOSR"/>
    <property type="match status" value="1"/>
</dbReference>
<dbReference type="Gene3D" id="1.10.10.10">
    <property type="entry name" value="Winged helix-like DNA-binding domain superfamily/Winged helix DNA-binding domain"/>
    <property type="match status" value="1"/>
</dbReference>
<dbReference type="GO" id="GO:0003677">
    <property type="term" value="F:DNA binding"/>
    <property type="evidence" value="ECO:0007669"/>
    <property type="project" value="UniProtKB-KW"/>
</dbReference>
<name>A0A1I0FLM5_9BACI</name>
<proteinExistence type="predicted"/>
<dbReference type="Proteomes" id="UP000198618">
    <property type="component" value="Unassembled WGS sequence"/>
</dbReference>
<sequence>MNQNEPPINTFLKRIEESYFIGRQAELNHFQAWIDEYDPSFKVLHHHGIGGVGKTFLLQAYKRLAEEKGILYLQLDSQEFIHTPSDFAEYVLQMIEFTVHPLPFQIESYSIESCIDLLEQLAATERMILSIDTYELMDDLDRWFRQILMKKLPKNILVILAGRKPLRNEWNHSAPLRRITKQMELKEFTLDQARTYLNQFQIQAESLILAIWQLTEGHPLTLSMATLANSDQSIERVAENTPNILLELTGRWLNEVQNEELHQLIDIAALFHQFDRQSLSTVLEKEVSLEKFNELISLSFIRARNSGWSMHDLIRDAIQLEMKHRNPEIFNNLSEKIANYYYHRTIKTRSPYDIAQFFYHLRNDFIQTAFFQEMNDQLMYLEPVEAYNFHEVQEFFAYKKENLSESDVNFFNRTSSRSYQFYASLQHNQREAEFLGPDYVQKMGYETTSLLKNKDGEAIGISIIVPINETTLKHLANEPVSRAYFDHLSKEEMEAFRVPETENAGWYIRHLDFVDPTDSSAQSYLLYNLFTLTLPGGKIITSTPVQFFQELLAFLGFQEIPNAISYDFGEDIPSPTYILDVSGQKLDQYLKQFTQSNAYQSKLEMIAETLSLTEREKDIIQLILENKNNKEIATSLFIAEITVKKHVSRILKKANVKNRRQLIKQFMEFV</sequence>
<dbReference type="OrthoDB" id="182489at2"/>
<dbReference type="CDD" id="cd06170">
    <property type="entry name" value="LuxR_C_like"/>
    <property type="match status" value="1"/>
</dbReference>
<dbReference type="RefSeq" id="WP_090871356.1">
    <property type="nucleotide sequence ID" value="NZ_FOHE01000016.1"/>
</dbReference>
<gene>
    <name evidence="5" type="ORF">SAMN05216389_11625</name>
</gene>
<dbReference type="AlphaFoldDB" id="A0A1I0FLM5"/>
<keyword evidence="3" id="KW-0804">Transcription</keyword>
<dbReference type="InterPro" id="IPR000792">
    <property type="entry name" value="Tscrpt_reg_LuxR_C"/>
</dbReference>
<evidence type="ECO:0000256" key="1">
    <source>
        <dbReference type="ARBA" id="ARBA00023015"/>
    </source>
</evidence>
<dbReference type="Pfam" id="PF00196">
    <property type="entry name" value="GerE"/>
    <property type="match status" value="1"/>
</dbReference>
<dbReference type="SUPFAM" id="SSF52540">
    <property type="entry name" value="P-loop containing nucleoside triphosphate hydrolases"/>
    <property type="match status" value="1"/>
</dbReference>
<dbReference type="PROSITE" id="PS50043">
    <property type="entry name" value="HTH_LUXR_2"/>
    <property type="match status" value="1"/>
</dbReference>
<dbReference type="SMART" id="SM00421">
    <property type="entry name" value="HTH_LUXR"/>
    <property type="match status" value="1"/>
</dbReference>
<evidence type="ECO:0000256" key="3">
    <source>
        <dbReference type="ARBA" id="ARBA00023163"/>
    </source>
</evidence>
<keyword evidence="1" id="KW-0805">Transcription regulation</keyword>
<protein>
    <submittedName>
        <fullName evidence="5">Regulatory protein, luxR family</fullName>
    </submittedName>
</protein>